<dbReference type="OrthoDB" id="10069524at2759"/>
<evidence type="ECO:0000256" key="3">
    <source>
        <dbReference type="SAM" id="MobiDB-lite"/>
    </source>
</evidence>
<dbReference type="GO" id="GO:0060271">
    <property type="term" value="P:cilium assembly"/>
    <property type="evidence" value="ECO:0007669"/>
    <property type="project" value="TreeGrafter"/>
</dbReference>
<dbReference type="PANTHER" id="PTHR21502">
    <property type="entry name" value="ZINC FINGER PROTEIN DZIP1"/>
    <property type="match status" value="1"/>
</dbReference>
<feature type="region of interest" description="Disordered" evidence="3">
    <location>
        <begin position="56"/>
        <end position="75"/>
    </location>
</feature>
<reference evidence="5 6" key="2">
    <citation type="submission" date="2018-11" db="EMBL/GenBank/DDBJ databases">
        <authorList>
            <consortium name="Pathogen Informatics"/>
        </authorList>
    </citation>
    <scope>NUCLEOTIDE SEQUENCE [LARGE SCALE GENOMIC DNA]</scope>
</reference>
<dbReference type="Pfam" id="PF09744">
    <property type="entry name" value="RH1"/>
    <property type="match status" value="1"/>
</dbReference>
<accession>A0A0R3X702</accession>
<dbReference type="InterPro" id="IPR034743">
    <property type="entry name" value="RH1"/>
</dbReference>
<name>A0A0R3X702_HYDTA</name>
<dbReference type="Gene3D" id="1.20.58.1770">
    <property type="match status" value="1"/>
</dbReference>
<dbReference type="PANTHER" id="PTHR21502:SF4">
    <property type="entry name" value="RILP-LIKE PROTEIN HOMOLOG"/>
    <property type="match status" value="1"/>
</dbReference>
<keyword evidence="6" id="KW-1185">Reference proteome</keyword>
<dbReference type="Proteomes" id="UP000274429">
    <property type="component" value="Unassembled WGS sequence"/>
</dbReference>
<evidence type="ECO:0000259" key="4">
    <source>
        <dbReference type="PROSITE" id="PS51776"/>
    </source>
</evidence>
<dbReference type="STRING" id="6205.A0A0R3X702"/>
<evidence type="ECO:0000313" key="6">
    <source>
        <dbReference type="Proteomes" id="UP000274429"/>
    </source>
</evidence>
<evidence type="ECO:0000313" key="5">
    <source>
        <dbReference type="EMBL" id="VDM34064.1"/>
    </source>
</evidence>
<dbReference type="GO" id="GO:0036064">
    <property type="term" value="C:ciliary basal body"/>
    <property type="evidence" value="ECO:0007669"/>
    <property type="project" value="TreeGrafter"/>
</dbReference>
<feature type="compositionally biased region" description="Acidic residues" evidence="3">
    <location>
        <begin position="504"/>
        <end position="515"/>
    </location>
</feature>
<dbReference type="GO" id="GO:0031267">
    <property type="term" value="F:small GTPase binding"/>
    <property type="evidence" value="ECO:0007669"/>
    <property type="project" value="TreeGrafter"/>
</dbReference>
<proteinExistence type="predicted"/>
<feature type="region of interest" description="Disordered" evidence="3">
    <location>
        <begin position="496"/>
        <end position="562"/>
    </location>
</feature>
<dbReference type="WBParaSite" id="TTAC_0000931301-mRNA-1">
    <property type="protein sequence ID" value="TTAC_0000931301-mRNA-1"/>
    <property type="gene ID" value="TTAC_0000931301"/>
</dbReference>
<dbReference type="CDD" id="cd14445">
    <property type="entry name" value="RILP-like"/>
    <property type="match status" value="1"/>
</dbReference>
<reference evidence="7" key="1">
    <citation type="submission" date="2017-02" db="UniProtKB">
        <authorList>
            <consortium name="WormBaseParasite"/>
        </authorList>
    </citation>
    <scope>IDENTIFICATION</scope>
</reference>
<organism evidence="7">
    <name type="scientific">Hydatigena taeniaeformis</name>
    <name type="common">Feline tapeworm</name>
    <name type="synonym">Taenia taeniaeformis</name>
    <dbReference type="NCBI Taxonomy" id="6205"/>
    <lineage>
        <taxon>Eukaryota</taxon>
        <taxon>Metazoa</taxon>
        <taxon>Spiralia</taxon>
        <taxon>Lophotrochozoa</taxon>
        <taxon>Platyhelminthes</taxon>
        <taxon>Cestoda</taxon>
        <taxon>Eucestoda</taxon>
        <taxon>Cyclophyllidea</taxon>
        <taxon>Taeniidae</taxon>
        <taxon>Hydatigera</taxon>
    </lineage>
</organism>
<dbReference type="GO" id="GO:0005737">
    <property type="term" value="C:cytoplasm"/>
    <property type="evidence" value="ECO:0007669"/>
    <property type="project" value="TreeGrafter"/>
</dbReference>
<protein>
    <submittedName>
        <fullName evidence="7">RH1 domain-containing protein</fullName>
    </submittedName>
</protein>
<evidence type="ECO:0000256" key="1">
    <source>
        <dbReference type="ARBA" id="ARBA00023054"/>
    </source>
</evidence>
<dbReference type="EMBL" id="UYWX01020751">
    <property type="protein sequence ID" value="VDM34064.1"/>
    <property type="molecule type" value="Genomic_DNA"/>
</dbReference>
<gene>
    <name evidence="5" type="ORF">TTAC_LOCUS9298</name>
</gene>
<feature type="domain" description="RH1" evidence="4">
    <location>
        <begin position="67"/>
        <end position="155"/>
    </location>
</feature>
<dbReference type="AlphaFoldDB" id="A0A0R3X702"/>
<evidence type="ECO:0000256" key="2">
    <source>
        <dbReference type="SAM" id="Coils"/>
    </source>
</evidence>
<dbReference type="PROSITE" id="PS51776">
    <property type="entry name" value="RH1"/>
    <property type="match status" value="1"/>
</dbReference>
<keyword evidence="1 2" id="KW-0175">Coiled coil</keyword>
<evidence type="ECO:0000313" key="7">
    <source>
        <dbReference type="WBParaSite" id="TTAC_0000931301-mRNA-1"/>
    </source>
</evidence>
<feature type="coiled-coil region" evidence="2">
    <location>
        <begin position="118"/>
        <end position="201"/>
    </location>
</feature>
<dbReference type="InterPro" id="IPR051241">
    <property type="entry name" value="DZIP_RILPL"/>
</dbReference>
<dbReference type="GO" id="GO:0051959">
    <property type="term" value="F:dynein light intermediate chain binding"/>
    <property type="evidence" value="ECO:0007669"/>
    <property type="project" value="TreeGrafter"/>
</dbReference>
<sequence>MIVILRSHYDLPHLGFRCCGFLATVLHRMLASSEFKSTHPGDSRGIMDGGDSPATVGAVEAWDSGDDGGGGDSHEGDFVSVAEVYEMAAAIGKEFEVIIDRHGGETVCGLMPKVIQVLEELEEQATRRDNQLAELTTLQAAVERLEADKVTRTQQRLKDEQDTLKIEENWRAETSELQKIIEKLDEENAQLKETLESAKHAKQYRLTPIPSAPQQNAEVNLLRRLKDVIDAQRVELRSQRRILTQRTIDLDAMKLQAERLAHLNAKGTRLRLLPSDETSTDADLTNGVVAFLAGEIKELETRLRAKRALIEEIRHHIGPSSTTCQEDNSLLTMSMRRELSAVSPHAEDEIKQSDFVKLLNTDDKLVAKSDTLGGLVTVASSPRFTCDELRQILLECMQLESRILQLQDYLDIYLRAGLSNRNTQDNESAIRIPHSPHLSTCTSHLLCLRLPAATAKPTLESALQLEMQCPYMVGKEIGHVAALQCLVRRTRRHAKQPVKKEEAGVEEEEEEEECVGWDSVVETDGGGGQFGDDEPPVQGPINREPYEKSHPRSRSSVTIKLL</sequence>